<proteinExistence type="predicted"/>
<dbReference type="InterPro" id="IPR016181">
    <property type="entry name" value="Acyl_CoA_acyltransferase"/>
</dbReference>
<dbReference type="RefSeq" id="WP_268754809.1">
    <property type="nucleotide sequence ID" value="NZ_CP113836.1"/>
</dbReference>
<dbReference type="EMBL" id="CP113836">
    <property type="protein sequence ID" value="WAL64589.1"/>
    <property type="molecule type" value="Genomic_DNA"/>
</dbReference>
<dbReference type="Gene3D" id="3.40.630.30">
    <property type="match status" value="1"/>
</dbReference>
<sequence length="225" mass="24584">MTSTGGAGDTLGVVSDPRPADTPWPVMSWPPAPELRLHDGLVELTQLDPERDTEALFAVLDHDRVWRHLAARPDSAADYAKSFEQAKLAGRVPWLVRLLEPCAGLPAGSIVGTSSYLDVSPHDARMEVGGTAYTPAVWGTAVNPSVKLLLLTHAFEVFGAGRVQLKTDVRNVRSQRAIARLGARREGTLRRYQRRADGSVRDTVLFSITAEDWPTVRAALRDRIG</sequence>
<dbReference type="Pfam" id="PF13302">
    <property type="entry name" value="Acetyltransf_3"/>
    <property type="match status" value="1"/>
</dbReference>
<evidence type="ECO:0000313" key="4">
    <source>
        <dbReference type="Proteomes" id="UP001163203"/>
    </source>
</evidence>
<accession>A0ABY7AXZ3</accession>
<evidence type="ECO:0000256" key="1">
    <source>
        <dbReference type="SAM" id="MobiDB-lite"/>
    </source>
</evidence>
<dbReference type="SUPFAM" id="SSF55729">
    <property type="entry name" value="Acyl-CoA N-acyltransferases (Nat)"/>
    <property type="match status" value="1"/>
</dbReference>
<evidence type="ECO:0000313" key="3">
    <source>
        <dbReference type="EMBL" id="WAL64589.1"/>
    </source>
</evidence>
<reference evidence="3" key="1">
    <citation type="submission" date="2022-11" db="EMBL/GenBank/DDBJ databases">
        <authorList>
            <person name="Mo P."/>
        </authorList>
    </citation>
    <scope>NUCLEOTIDE SEQUENCE</scope>
    <source>
        <strain evidence="3">HUAS 11-8</strain>
    </source>
</reference>
<dbReference type="PROSITE" id="PS51186">
    <property type="entry name" value="GNAT"/>
    <property type="match status" value="1"/>
</dbReference>
<dbReference type="InterPro" id="IPR000182">
    <property type="entry name" value="GNAT_dom"/>
</dbReference>
<feature type="domain" description="N-acetyltransferase" evidence="2">
    <location>
        <begin position="42"/>
        <end position="211"/>
    </location>
</feature>
<dbReference type="Proteomes" id="UP001163203">
    <property type="component" value="Chromosome"/>
</dbReference>
<gene>
    <name evidence="3" type="ORF">ORV05_27020</name>
</gene>
<dbReference type="PANTHER" id="PTHR43610:SF1">
    <property type="entry name" value="N-ACETYLTRANSFERASE DOMAIN-CONTAINING PROTEIN"/>
    <property type="match status" value="1"/>
</dbReference>
<evidence type="ECO:0000259" key="2">
    <source>
        <dbReference type="PROSITE" id="PS51186"/>
    </source>
</evidence>
<feature type="region of interest" description="Disordered" evidence="1">
    <location>
        <begin position="1"/>
        <end position="22"/>
    </location>
</feature>
<organism evidence="3 4">
    <name type="scientific">Amycolatopsis cynarae</name>
    <dbReference type="NCBI Taxonomy" id="2995223"/>
    <lineage>
        <taxon>Bacteria</taxon>
        <taxon>Bacillati</taxon>
        <taxon>Actinomycetota</taxon>
        <taxon>Actinomycetes</taxon>
        <taxon>Pseudonocardiales</taxon>
        <taxon>Pseudonocardiaceae</taxon>
        <taxon>Amycolatopsis</taxon>
    </lineage>
</organism>
<dbReference type="PANTHER" id="PTHR43610">
    <property type="entry name" value="BLL6696 PROTEIN"/>
    <property type="match status" value="1"/>
</dbReference>
<name>A0ABY7AXZ3_9PSEU</name>
<keyword evidence="4" id="KW-1185">Reference proteome</keyword>
<protein>
    <submittedName>
        <fullName evidence="3">GNAT family protein</fullName>
    </submittedName>
</protein>